<feature type="transmembrane region" description="Helical" evidence="3">
    <location>
        <begin position="92"/>
        <end position="113"/>
    </location>
</feature>
<feature type="transmembrane region" description="Helical" evidence="3">
    <location>
        <begin position="155"/>
        <end position="177"/>
    </location>
</feature>
<dbReference type="Gene3D" id="1.10.1760.20">
    <property type="match status" value="1"/>
</dbReference>
<dbReference type="EMBL" id="JACDXX010000015">
    <property type="protein sequence ID" value="MCB5411333.1"/>
    <property type="molecule type" value="Genomic_DNA"/>
</dbReference>
<dbReference type="PANTHER" id="PTHR34295">
    <property type="entry name" value="BIOTIN TRANSPORTER BIOY"/>
    <property type="match status" value="1"/>
</dbReference>
<organism evidence="4 5">
    <name type="scientific">Pseudogemmobacter faecipullorum</name>
    <dbReference type="NCBI Taxonomy" id="2755041"/>
    <lineage>
        <taxon>Bacteria</taxon>
        <taxon>Pseudomonadati</taxon>
        <taxon>Pseudomonadota</taxon>
        <taxon>Alphaproteobacteria</taxon>
        <taxon>Rhodobacterales</taxon>
        <taxon>Paracoccaceae</taxon>
        <taxon>Pseudogemmobacter</taxon>
    </lineage>
</organism>
<evidence type="ECO:0000313" key="4">
    <source>
        <dbReference type="EMBL" id="MCB5411333.1"/>
    </source>
</evidence>
<feature type="transmembrane region" description="Helical" evidence="3">
    <location>
        <begin position="50"/>
        <end position="72"/>
    </location>
</feature>
<keyword evidence="2" id="KW-1003">Cell membrane</keyword>
<comment type="similarity">
    <text evidence="1 2">Belongs to the BioY family.</text>
</comment>
<comment type="caution">
    <text evidence="4">The sequence shown here is derived from an EMBL/GenBank/DDBJ whole genome shotgun (WGS) entry which is preliminary data.</text>
</comment>
<dbReference type="Proteomes" id="UP001198571">
    <property type="component" value="Unassembled WGS sequence"/>
</dbReference>
<accession>A0ABS8CPM0</accession>
<gene>
    <name evidence="4" type="ORF">H0485_15180</name>
</gene>
<comment type="subcellular location">
    <subcellularLocation>
        <location evidence="2">Cell membrane</location>
        <topology evidence="2">Multi-pass membrane protein</topology>
    </subcellularLocation>
</comment>
<dbReference type="PANTHER" id="PTHR34295:SF1">
    <property type="entry name" value="BIOTIN TRANSPORTER BIOY"/>
    <property type="match status" value="1"/>
</dbReference>
<sequence length="183" mass="18975">MNRADSGTITLADRPAIWQLVAVVFGSALLTLSSWITVPMVPVPITMQTFAVTLIGAVYGWRLGAVTVVVWLTQAAAGMPVLAGGSAGIASFVGPTAGYLFAFPIVAATTGWLAERGWSGHRPWLAFASMLIGNALCLVIGGAWLAVMIGAEKGLMLGVIPFLLGGVLKSALGALTLRAIIRR</sequence>
<evidence type="ECO:0000313" key="5">
    <source>
        <dbReference type="Proteomes" id="UP001198571"/>
    </source>
</evidence>
<dbReference type="PIRSF" id="PIRSF016661">
    <property type="entry name" value="BioY"/>
    <property type="match status" value="1"/>
</dbReference>
<dbReference type="RefSeq" id="WP_226936806.1">
    <property type="nucleotide sequence ID" value="NZ_JACDXX010000015.1"/>
</dbReference>
<feature type="transmembrane region" description="Helical" evidence="3">
    <location>
        <begin position="16"/>
        <end position="38"/>
    </location>
</feature>
<keyword evidence="2 3" id="KW-0472">Membrane</keyword>
<evidence type="ECO:0000256" key="3">
    <source>
        <dbReference type="SAM" id="Phobius"/>
    </source>
</evidence>
<proteinExistence type="inferred from homology"/>
<name>A0ABS8CPM0_9RHOB</name>
<dbReference type="InterPro" id="IPR003784">
    <property type="entry name" value="BioY"/>
</dbReference>
<keyword evidence="5" id="KW-1185">Reference proteome</keyword>
<feature type="transmembrane region" description="Helical" evidence="3">
    <location>
        <begin position="125"/>
        <end position="149"/>
    </location>
</feature>
<reference evidence="4 5" key="1">
    <citation type="submission" date="2020-07" db="EMBL/GenBank/DDBJ databases">
        <title>Pseudogemmobacter sp. nov., isolated from poultry manure in Taiwan.</title>
        <authorList>
            <person name="Lin S.-Y."/>
            <person name="Tang Y.-S."/>
            <person name="Young C.-C."/>
        </authorList>
    </citation>
    <scope>NUCLEOTIDE SEQUENCE [LARGE SCALE GENOMIC DNA]</scope>
    <source>
        <strain evidence="4 5">CC-YST710</strain>
    </source>
</reference>
<evidence type="ECO:0000256" key="1">
    <source>
        <dbReference type="ARBA" id="ARBA00010692"/>
    </source>
</evidence>
<dbReference type="Pfam" id="PF02632">
    <property type="entry name" value="BioY"/>
    <property type="match status" value="1"/>
</dbReference>
<protein>
    <recommendedName>
        <fullName evidence="2">Biotin transporter</fullName>
    </recommendedName>
</protein>
<keyword evidence="3" id="KW-0812">Transmembrane</keyword>
<keyword evidence="3" id="KW-1133">Transmembrane helix</keyword>
<evidence type="ECO:0000256" key="2">
    <source>
        <dbReference type="PIRNR" id="PIRNR016661"/>
    </source>
</evidence>
<keyword evidence="2" id="KW-0813">Transport</keyword>